<evidence type="ECO:0000259" key="5">
    <source>
        <dbReference type="PROSITE" id="PS50975"/>
    </source>
</evidence>
<evidence type="ECO:0000256" key="3">
    <source>
        <dbReference type="ARBA" id="ARBA00022840"/>
    </source>
</evidence>
<keyword evidence="7" id="KW-1185">Reference proteome</keyword>
<dbReference type="InterPro" id="IPR052032">
    <property type="entry name" value="ATP-dep_AA_Ligase"/>
</dbReference>
<proteinExistence type="predicted"/>
<keyword evidence="2 4" id="KW-0547">Nucleotide-binding</keyword>
<name>A0A2Y9BNV3_9MICO</name>
<evidence type="ECO:0000313" key="6">
    <source>
        <dbReference type="EMBL" id="SSA59011.1"/>
    </source>
</evidence>
<evidence type="ECO:0000256" key="1">
    <source>
        <dbReference type="ARBA" id="ARBA00022598"/>
    </source>
</evidence>
<dbReference type="PANTHER" id="PTHR43585:SF2">
    <property type="entry name" value="ATP-GRASP ENZYME FSQD"/>
    <property type="match status" value="1"/>
</dbReference>
<evidence type="ECO:0000313" key="7">
    <source>
        <dbReference type="Proteomes" id="UP000250028"/>
    </source>
</evidence>
<dbReference type="AlphaFoldDB" id="A0A2Y9BNV3"/>
<accession>A0A2Y9BNV3</accession>
<sequence length="426" mass="45273">MVHRPRGAATLRQLVVASHTVVPMQLYIRESVAASAPSLVDAARVLLPTYVVSDDMLVDVVCQSSPAGVTTFHDAEVTSTDEIARRCGLPGPSDVPFPWDKLHQREALRRAGSQVKCRAVDSPVALHSAVESLGLPAVLKPRCSDSSTGVAFLHTPVDVAVQVSTRTAWGDLVLETMIPSGAHPSQVPTLADYVSVETVSIGTSRTHVAIVDKLPIAVASDPGPVAVRETGILYPSRVPGEQSAAVFECVQRSLDALGVRDRITHTEVKVSDAAVEAIEVNGRLGGDIARMFAMRGGPDMIAIALLLALGRSPDVPTHFAQASRAAACLYVPFGRRHGFVRSHVDVRQLRTLPDVKAVDEVAVHGAPLSDSGFRTAKFAIESPSLDRLDRSIQAALDATASYFAADGMDNEPWLTAMRARAAQAVA</sequence>
<organism evidence="6 7">
    <name type="scientific">Branchiibius hedensis</name>
    <dbReference type="NCBI Taxonomy" id="672460"/>
    <lineage>
        <taxon>Bacteria</taxon>
        <taxon>Bacillati</taxon>
        <taxon>Actinomycetota</taxon>
        <taxon>Actinomycetes</taxon>
        <taxon>Micrococcales</taxon>
        <taxon>Dermacoccaceae</taxon>
        <taxon>Branchiibius</taxon>
    </lineage>
</organism>
<reference evidence="7" key="1">
    <citation type="submission" date="2016-10" db="EMBL/GenBank/DDBJ databases">
        <authorList>
            <person name="Varghese N."/>
            <person name="Submissions S."/>
        </authorList>
    </citation>
    <scope>NUCLEOTIDE SEQUENCE [LARGE SCALE GENOMIC DNA]</scope>
    <source>
        <strain evidence="7">DSM 22951</strain>
    </source>
</reference>
<dbReference type="Gene3D" id="3.30.470.20">
    <property type="entry name" value="ATP-grasp fold, B domain"/>
    <property type="match status" value="1"/>
</dbReference>
<dbReference type="EMBL" id="UESZ01000002">
    <property type="protein sequence ID" value="SSA59011.1"/>
    <property type="molecule type" value="Genomic_DNA"/>
</dbReference>
<evidence type="ECO:0000256" key="4">
    <source>
        <dbReference type="PROSITE-ProRule" id="PRU00409"/>
    </source>
</evidence>
<evidence type="ECO:0000256" key="2">
    <source>
        <dbReference type="ARBA" id="ARBA00022741"/>
    </source>
</evidence>
<dbReference type="GO" id="GO:0005524">
    <property type="term" value="F:ATP binding"/>
    <property type="evidence" value="ECO:0007669"/>
    <property type="project" value="UniProtKB-UniRule"/>
</dbReference>
<dbReference type="PROSITE" id="PS50975">
    <property type="entry name" value="ATP_GRASP"/>
    <property type="match status" value="1"/>
</dbReference>
<feature type="domain" description="ATP-grasp" evidence="5">
    <location>
        <begin position="105"/>
        <end position="309"/>
    </location>
</feature>
<dbReference type="PANTHER" id="PTHR43585">
    <property type="entry name" value="FUMIPYRROLE BIOSYNTHESIS PROTEIN C"/>
    <property type="match status" value="1"/>
</dbReference>
<keyword evidence="3 4" id="KW-0067">ATP-binding</keyword>
<dbReference type="GO" id="GO:0046872">
    <property type="term" value="F:metal ion binding"/>
    <property type="evidence" value="ECO:0007669"/>
    <property type="project" value="InterPro"/>
</dbReference>
<keyword evidence="1" id="KW-0436">Ligase</keyword>
<gene>
    <name evidence="6" type="ORF">SAMN04489750_3816</name>
</gene>
<protein>
    <recommendedName>
        <fullName evidence="5">ATP-grasp domain-containing protein</fullName>
    </recommendedName>
</protein>
<dbReference type="SUPFAM" id="SSF56059">
    <property type="entry name" value="Glutathione synthetase ATP-binding domain-like"/>
    <property type="match status" value="1"/>
</dbReference>
<dbReference type="InterPro" id="IPR011761">
    <property type="entry name" value="ATP-grasp"/>
</dbReference>
<dbReference type="GO" id="GO:0016874">
    <property type="term" value="F:ligase activity"/>
    <property type="evidence" value="ECO:0007669"/>
    <property type="project" value="UniProtKB-KW"/>
</dbReference>
<dbReference type="Proteomes" id="UP000250028">
    <property type="component" value="Unassembled WGS sequence"/>
</dbReference>